<protein>
    <submittedName>
        <fullName evidence="1">Uncharacterized protein</fullName>
    </submittedName>
</protein>
<sequence>MTTGIISAVDGGVDWGAREALELLKSSVNQSWSVWSAVGCRCRAASQPERRELLVDVMCCVGEEKVKYAIASFQGSTADIIKIAMINIHSLIVGEVNDSDVATVVAKFHMLRGHCRILL</sequence>
<dbReference type="EMBL" id="CM046395">
    <property type="protein sequence ID" value="KAI8542203.1"/>
    <property type="molecule type" value="Genomic_DNA"/>
</dbReference>
<comment type="caution">
    <text evidence="1">The sequence shown here is derived from an EMBL/GenBank/DDBJ whole genome shotgun (WGS) entry which is preliminary data.</text>
</comment>
<evidence type="ECO:0000313" key="2">
    <source>
        <dbReference type="Proteomes" id="UP001062846"/>
    </source>
</evidence>
<keyword evidence="2" id="KW-1185">Reference proteome</keyword>
<reference evidence="1" key="1">
    <citation type="submission" date="2022-02" db="EMBL/GenBank/DDBJ databases">
        <title>Plant Genome Project.</title>
        <authorList>
            <person name="Zhang R.-G."/>
        </authorList>
    </citation>
    <scope>NUCLEOTIDE SEQUENCE</scope>
    <source>
        <strain evidence="1">AT1</strain>
    </source>
</reference>
<organism evidence="1 2">
    <name type="scientific">Rhododendron molle</name>
    <name type="common">Chinese azalea</name>
    <name type="synonym">Azalea mollis</name>
    <dbReference type="NCBI Taxonomy" id="49168"/>
    <lineage>
        <taxon>Eukaryota</taxon>
        <taxon>Viridiplantae</taxon>
        <taxon>Streptophyta</taxon>
        <taxon>Embryophyta</taxon>
        <taxon>Tracheophyta</taxon>
        <taxon>Spermatophyta</taxon>
        <taxon>Magnoliopsida</taxon>
        <taxon>eudicotyledons</taxon>
        <taxon>Gunneridae</taxon>
        <taxon>Pentapetalae</taxon>
        <taxon>asterids</taxon>
        <taxon>Ericales</taxon>
        <taxon>Ericaceae</taxon>
        <taxon>Ericoideae</taxon>
        <taxon>Rhodoreae</taxon>
        <taxon>Rhododendron</taxon>
    </lineage>
</organism>
<accession>A0ACC0MPH9</accession>
<proteinExistence type="predicted"/>
<name>A0ACC0MPH9_RHOML</name>
<dbReference type="Proteomes" id="UP001062846">
    <property type="component" value="Chromosome 8"/>
</dbReference>
<gene>
    <name evidence="1" type="ORF">RHMOL_Rhmol08G0119700</name>
</gene>
<evidence type="ECO:0000313" key="1">
    <source>
        <dbReference type="EMBL" id="KAI8542203.1"/>
    </source>
</evidence>